<keyword evidence="2" id="KW-1185">Reference proteome</keyword>
<dbReference type="Proteomes" id="UP001234297">
    <property type="component" value="Chromosome 4"/>
</dbReference>
<evidence type="ECO:0000313" key="1">
    <source>
        <dbReference type="EMBL" id="KAJ8619075.1"/>
    </source>
</evidence>
<organism evidence="1 2">
    <name type="scientific">Persea americana</name>
    <name type="common">Avocado</name>
    <dbReference type="NCBI Taxonomy" id="3435"/>
    <lineage>
        <taxon>Eukaryota</taxon>
        <taxon>Viridiplantae</taxon>
        <taxon>Streptophyta</taxon>
        <taxon>Embryophyta</taxon>
        <taxon>Tracheophyta</taxon>
        <taxon>Spermatophyta</taxon>
        <taxon>Magnoliopsida</taxon>
        <taxon>Magnoliidae</taxon>
        <taxon>Laurales</taxon>
        <taxon>Lauraceae</taxon>
        <taxon>Persea</taxon>
    </lineage>
</organism>
<accession>A0ACC2KDQ2</accession>
<dbReference type="EMBL" id="CM056812">
    <property type="protein sequence ID" value="KAJ8619075.1"/>
    <property type="molecule type" value="Genomic_DNA"/>
</dbReference>
<sequence>MRREKNPEVYDVLRCKARAYCNVSQGAPDKIIGLTLLLRTGPRSFKNESGVVRIFERECGKMDGCRLTVARSDGLSFCDQVKLMSETDVLASPHGAQLTNMFLMERDSSVMEFYPRGWLQLAGVGQYVYKWEASWSGMRHQGAWRDPEEGEECPNPKDRGDCFSFYKSGKIGHNETLLTAWIVDVLNQEKIRQSQEASSSRELGHHYVKPSKCPCS</sequence>
<name>A0ACC2KDQ2_PERAE</name>
<gene>
    <name evidence="1" type="ORF">MRB53_015261</name>
</gene>
<reference evidence="1 2" key="1">
    <citation type="journal article" date="2022" name="Hortic Res">
        <title>A haplotype resolved chromosomal level avocado genome allows analysis of novel avocado genes.</title>
        <authorList>
            <person name="Nath O."/>
            <person name="Fletcher S.J."/>
            <person name="Hayward A."/>
            <person name="Shaw L.M."/>
            <person name="Masouleh A.K."/>
            <person name="Furtado A."/>
            <person name="Henry R.J."/>
            <person name="Mitter N."/>
        </authorList>
    </citation>
    <scope>NUCLEOTIDE SEQUENCE [LARGE SCALE GENOMIC DNA]</scope>
    <source>
        <strain evidence="2">cv. Hass</strain>
    </source>
</reference>
<evidence type="ECO:0000313" key="2">
    <source>
        <dbReference type="Proteomes" id="UP001234297"/>
    </source>
</evidence>
<proteinExistence type="predicted"/>
<comment type="caution">
    <text evidence="1">The sequence shown here is derived from an EMBL/GenBank/DDBJ whole genome shotgun (WGS) entry which is preliminary data.</text>
</comment>
<protein>
    <submittedName>
        <fullName evidence="1">Uncharacterized protein</fullName>
    </submittedName>
</protein>